<dbReference type="InterPro" id="IPR006074">
    <property type="entry name" value="GTP1-OBG_CS"/>
</dbReference>
<dbReference type="FunFam" id="2.70.210.12:FF:000001">
    <property type="entry name" value="GTPase Obg"/>
    <property type="match status" value="1"/>
</dbReference>
<dbReference type="GO" id="GO:0042254">
    <property type="term" value="P:ribosome biogenesis"/>
    <property type="evidence" value="ECO:0007669"/>
    <property type="project" value="UniProtKB-UniRule"/>
</dbReference>
<evidence type="ECO:0000313" key="12">
    <source>
        <dbReference type="EMBL" id="MDI6451379.1"/>
    </source>
</evidence>
<keyword evidence="6 8" id="KW-0460">Magnesium</keyword>
<feature type="domain" description="Obg" evidence="11">
    <location>
        <begin position="11"/>
        <end position="169"/>
    </location>
</feature>
<dbReference type="InterPro" id="IPR045086">
    <property type="entry name" value="OBG_GTPase"/>
</dbReference>
<dbReference type="RefSeq" id="WP_349246786.1">
    <property type="nucleotide sequence ID" value="NZ_JASCXX010000034.1"/>
</dbReference>
<dbReference type="GO" id="GO:0000287">
    <property type="term" value="F:magnesium ion binding"/>
    <property type="evidence" value="ECO:0007669"/>
    <property type="project" value="InterPro"/>
</dbReference>
<evidence type="ECO:0000256" key="5">
    <source>
        <dbReference type="ARBA" id="ARBA00022801"/>
    </source>
</evidence>
<keyword evidence="3 8" id="KW-0479">Metal-binding</keyword>
<feature type="binding site" evidence="8">
    <location>
        <begin position="201"/>
        <end position="205"/>
    </location>
    <ligand>
        <name>GTP</name>
        <dbReference type="ChEBI" id="CHEBI:37565"/>
    </ligand>
</feature>
<organism evidence="12 13">
    <name type="scientific">Anaerobaca lacustris</name>
    <dbReference type="NCBI Taxonomy" id="3044600"/>
    <lineage>
        <taxon>Bacteria</taxon>
        <taxon>Pseudomonadati</taxon>
        <taxon>Planctomycetota</taxon>
        <taxon>Phycisphaerae</taxon>
        <taxon>Sedimentisphaerales</taxon>
        <taxon>Anaerobacaceae</taxon>
        <taxon>Anaerobaca</taxon>
    </lineage>
</organism>
<reference evidence="12" key="1">
    <citation type="submission" date="2023-05" db="EMBL/GenBank/DDBJ databases">
        <title>Anaerotaeda fermentans gen. nov., sp. nov., a novel anaerobic planctomycete of the new family within the order Sedimentisphaerales isolated from Taman Peninsula, Russia.</title>
        <authorList>
            <person name="Khomyakova M.A."/>
            <person name="Merkel A.Y."/>
            <person name="Slobodkin A.I."/>
        </authorList>
    </citation>
    <scope>NUCLEOTIDE SEQUENCE</scope>
    <source>
        <strain evidence="12">M17dextr</strain>
    </source>
</reference>
<comment type="function">
    <text evidence="8">An essential GTPase which binds GTP, GDP and possibly (p)ppGpp with moderate affinity, with high nucleotide exchange rates and a fairly low GTP hydrolysis rate. Plays a role in control of the cell cycle, stress response, ribosome biogenesis and in those bacteria that undergo differentiation, in morphogenesis control.</text>
</comment>
<feature type="binding site" evidence="8">
    <location>
        <begin position="176"/>
        <end position="183"/>
    </location>
    <ligand>
        <name>GTP</name>
        <dbReference type="ChEBI" id="CHEBI:37565"/>
    </ligand>
</feature>
<evidence type="ECO:0000256" key="3">
    <source>
        <dbReference type="ARBA" id="ARBA00022723"/>
    </source>
</evidence>
<feature type="binding site" evidence="8">
    <location>
        <begin position="293"/>
        <end position="296"/>
    </location>
    <ligand>
        <name>GTP</name>
        <dbReference type="ChEBI" id="CHEBI:37565"/>
    </ligand>
</feature>
<dbReference type="GO" id="GO:0003924">
    <property type="term" value="F:GTPase activity"/>
    <property type="evidence" value="ECO:0007669"/>
    <property type="project" value="UniProtKB-UniRule"/>
</dbReference>
<dbReference type="GO" id="GO:0005525">
    <property type="term" value="F:GTP binding"/>
    <property type="evidence" value="ECO:0007669"/>
    <property type="project" value="UniProtKB-UniRule"/>
</dbReference>
<dbReference type="InterPro" id="IPR031167">
    <property type="entry name" value="G_OBG"/>
</dbReference>
<evidence type="ECO:0000256" key="8">
    <source>
        <dbReference type="HAMAP-Rule" id="MF_01454"/>
    </source>
</evidence>
<comment type="cofactor">
    <cofactor evidence="8">
        <name>Mg(2+)</name>
        <dbReference type="ChEBI" id="CHEBI:18420"/>
    </cofactor>
</comment>
<dbReference type="PANTHER" id="PTHR11702:SF31">
    <property type="entry name" value="MITOCHONDRIAL RIBOSOME-ASSOCIATED GTPASE 2"/>
    <property type="match status" value="1"/>
</dbReference>
<feature type="compositionally biased region" description="Basic and acidic residues" evidence="9">
    <location>
        <begin position="147"/>
        <end position="157"/>
    </location>
</feature>
<dbReference type="EMBL" id="JASCXX010000034">
    <property type="protein sequence ID" value="MDI6451379.1"/>
    <property type="molecule type" value="Genomic_DNA"/>
</dbReference>
<gene>
    <name evidence="12" type="primary">obgE</name>
    <name evidence="8" type="synonym">obg</name>
    <name evidence="12" type="ORF">QJ522_20120</name>
</gene>
<evidence type="ECO:0000259" key="11">
    <source>
        <dbReference type="PROSITE" id="PS51883"/>
    </source>
</evidence>
<dbReference type="Pfam" id="PF01018">
    <property type="entry name" value="GTP1_OBG"/>
    <property type="match status" value="1"/>
</dbReference>
<dbReference type="InterPro" id="IPR014100">
    <property type="entry name" value="GTP-bd_Obg/CgtA"/>
</dbReference>
<dbReference type="AlphaFoldDB" id="A0AAW6U4F2"/>
<dbReference type="SUPFAM" id="SSF52540">
    <property type="entry name" value="P-loop containing nucleoside triphosphate hydrolases"/>
    <property type="match status" value="1"/>
</dbReference>
<evidence type="ECO:0000256" key="7">
    <source>
        <dbReference type="ARBA" id="ARBA00023134"/>
    </source>
</evidence>
<keyword evidence="13" id="KW-1185">Reference proteome</keyword>
<dbReference type="Proteomes" id="UP001431776">
    <property type="component" value="Unassembled WGS sequence"/>
</dbReference>
<dbReference type="NCBIfam" id="TIGR02729">
    <property type="entry name" value="Obg_CgtA"/>
    <property type="match status" value="1"/>
</dbReference>
<dbReference type="CDD" id="cd01898">
    <property type="entry name" value="Obg"/>
    <property type="match status" value="1"/>
</dbReference>
<evidence type="ECO:0000313" key="13">
    <source>
        <dbReference type="Proteomes" id="UP001431776"/>
    </source>
</evidence>
<dbReference type="NCBIfam" id="NF008955">
    <property type="entry name" value="PRK12297.1"/>
    <property type="match status" value="1"/>
</dbReference>
<dbReference type="PANTHER" id="PTHR11702">
    <property type="entry name" value="DEVELOPMENTALLY REGULATED GTP-BINDING PROTEIN-RELATED"/>
    <property type="match status" value="1"/>
</dbReference>
<feature type="domain" description="OBG-type G" evidence="10">
    <location>
        <begin position="170"/>
        <end position="338"/>
    </location>
</feature>
<dbReference type="InterPro" id="IPR027417">
    <property type="entry name" value="P-loop_NTPase"/>
</dbReference>
<feature type="binding site" evidence="8">
    <location>
        <begin position="319"/>
        <end position="321"/>
    </location>
    <ligand>
        <name>GTP</name>
        <dbReference type="ChEBI" id="CHEBI:37565"/>
    </ligand>
</feature>
<feature type="region of interest" description="Disordered" evidence="9">
    <location>
        <begin position="136"/>
        <end position="157"/>
    </location>
</feature>
<evidence type="ECO:0000256" key="6">
    <source>
        <dbReference type="ARBA" id="ARBA00022842"/>
    </source>
</evidence>
<name>A0AAW6U4F2_9BACT</name>
<keyword evidence="4 8" id="KW-0547">Nucleotide-binding</keyword>
<dbReference type="NCBIfam" id="NF008956">
    <property type="entry name" value="PRK12299.1"/>
    <property type="match status" value="1"/>
</dbReference>
<dbReference type="PROSITE" id="PS51883">
    <property type="entry name" value="OBG"/>
    <property type="match status" value="1"/>
</dbReference>
<proteinExistence type="inferred from homology"/>
<comment type="subunit">
    <text evidence="8">Monomer.</text>
</comment>
<comment type="subcellular location">
    <subcellularLocation>
        <location evidence="8">Cytoplasm</location>
    </subcellularLocation>
</comment>
<evidence type="ECO:0000256" key="9">
    <source>
        <dbReference type="SAM" id="MobiDB-lite"/>
    </source>
</evidence>
<dbReference type="PIRSF" id="PIRSF002401">
    <property type="entry name" value="GTP_bd_Obg/CgtA"/>
    <property type="match status" value="1"/>
</dbReference>
<evidence type="ECO:0000256" key="2">
    <source>
        <dbReference type="ARBA" id="ARBA00022490"/>
    </source>
</evidence>
<keyword evidence="7 8" id="KW-0342">GTP-binding</keyword>
<feature type="binding site" evidence="8">
    <location>
        <position position="203"/>
    </location>
    <ligand>
        <name>Mg(2+)</name>
        <dbReference type="ChEBI" id="CHEBI:18420"/>
    </ligand>
</feature>
<dbReference type="PROSITE" id="PS51710">
    <property type="entry name" value="G_OBG"/>
    <property type="match status" value="1"/>
</dbReference>
<accession>A0AAW6U4F2</accession>
<feature type="binding site" evidence="8">
    <location>
        <position position="183"/>
    </location>
    <ligand>
        <name>Mg(2+)</name>
        <dbReference type="ChEBI" id="CHEBI:18420"/>
    </ligand>
</feature>
<dbReference type="InterPro" id="IPR006169">
    <property type="entry name" value="GTP1_OBG_dom"/>
</dbReference>
<dbReference type="EC" id="3.6.5.-" evidence="8"/>
<dbReference type="PROSITE" id="PS00905">
    <property type="entry name" value="GTP1_OBG"/>
    <property type="match status" value="1"/>
</dbReference>
<feature type="binding site" evidence="8">
    <location>
        <begin position="223"/>
        <end position="226"/>
    </location>
    <ligand>
        <name>GTP</name>
        <dbReference type="ChEBI" id="CHEBI:37565"/>
    </ligand>
</feature>
<protein>
    <recommendedName>
        <fullName evidence="8">GTPase Obg</fullName>
        <ecNumber evidence="8">3.6.5.-</ecNumber>
    </recommendedName>
    <alternativeName>
        <fullName evidence="8">GTP-binding protein Obg</fullName>
    </alternativeName>
</protein>
<dbReference type="GO" id="GO:0043022">
    <property type="term" value="F:ribosome binding"/>
    <property type="evidence" value="ECO:0007669"/>
    <property type="project" value="UniProtKB-ARBA"/>
</dbReference>
<comment type="similarity">
    <text evidence="1 8">Belongs to the TRAFAC class OBG-HflX-like GTPase superfamily. OBG GTPase family.</text>
</comment>
<evidence type="ECO:0000256" key="4">
    <source>
        <dbReference type="ARBA" id="ARBA00022741"/>
    </source>
</evidence>
<keyword evidence="2 8" id="KW-0963">Cytoplasm</keyword>
<sequence length="344" mass="36861">MPSFFLSSGGLMFVDEAQIWVKAGDGGNGCVSFRREKFVPKGGPDGGDGGWGGHVYFEAAGDLDTLLDFAGKHHWRAENGRPGQGSNKSGSDGQDLIVRVPVGTLIYDSDWSLLLKDLSEPGMRVRICRGGKGGKGNKAFATSTHQTPREFESGKPGQERNLKLELKLIADVGLVGLPNAGKSTLISRCSAARPKIAPYPFTTLEPVLGIVGLSDFRRFVMADIPGLIEGASEGAGLGHDFLKHIERTTIIVHILDIMPMDGADPVDNYHTIRAELERHSEVLADKPEIVVANKIDLDPDGAALAHIREKLGPDVPAISAATGEGIRELTELLWQKTKDLKAGA</sequence>
<dbReference type="HAMAP" id="MF_01454">
    <property type="entry name" value="GTPase_Obg"/>
    <property type="match status" value="1"/>
</dbReference>
<comment type="caution">
    <text evidence="12">The sequence shown here is derived from an EMBL/GenBank/DDBJ whole genome shotgun (WGS) entry which is preliminary data.</text>
</comment>
<dbReference type="InterPro" id="IPR006073">
    <property type="entry name" value="GTP-bd"/>
</dbReference>
<dbReference type="Pfam" id="PF01926">
    <property type="entry name" value="MMR_HSR1"/>
    <property type="match status" value="1"/>
</dbReference>
<dbReference type="Gene3D" id="2.70.210.12">
    <property type="entry name" value="GTP1/OBG domain"/>
    <property type="match status" value="1"/>
</dbReference>
<evidence type="ECO:0000256" key="1">
    <source>
        <dbReference type="ARBA" id="ARBA00007699"/>
    </source>
</evidence>
<evidence type="ECO:0000259" key="10">
    <source>
        <dbReference type="PROSITE" id="PS51710"/>
    </source>
</evidence>
<keyword evidence="5 8" id="KW-0378">Hydrolase</keyword>
<dbReference type="InterPro" id="IPR036726">
    <property type="entry name" value="GTP1_OBG_dom_sf"/>
</dbReference>
<dbReference type="Gene3D" id="3.40.50.300">
    <property type="entry name" value="P-loop containing nucleotide triphosphate hydrolases"/>
    <property type="match status" value="1"/>
</dbReference>
<dbReference type="SUPFAM" id="SSF82051">
    <property type="entry name" value="Obg GTP-binding protein N-terminal domain"/>
    <property type="match status" value="1"/>
</dbReference>
<dbReference type="PRINTS" id="PR00326">
    <property type="entry name" value="GTP1OBG"/>
</dbReference>
<dbReference type="GO" id="GO:0005737">
    <property type="term" value="C:cytoplasm"/>
    <property type="evidence" value="ECO:0007669"/>
    <property type="project" value="UniProtKB-SubCell"/>
</dbReference>